<feature type="transmembrane region" description="Helical" evidence="1">
    <location>
        <begin position="6"/>
        <end position="22"/>
    </location>
</feature>
<evidence type="ECO:0000256" key="1">
    <source>
        <dbReference type="SAM" id="Phobius"/>
    </source>
</evidence>
<dbReference type="AlphaFoldDB" id="A0A381USE0"/>
<feature type="transmembrane region" description="Helical" evidence="1">
    <location>
        <begin position="119"/>
        <end position="138"/>
    </location>
</feature>
<dbReference type="Pfam" id="PF00892">
    <property type="entry name" value="EamA"/>
    <property type="match status" value="1"/>
</dbReference>
<proteinExistence type="predicted"/>
<dbReference type="EMBL" id="UINC01007042">
    <property type="protein sequence ID" value="SVA31092.1"/>
    <property type="molecule type" value="Genomic_DNA"/>
</dbReference>
<feature type="transmembrane region" description="Helical" evidence="1">
    <location>
        <begin position="34"/>
        <end position="53"/>
    </location>
</feature>
<dbReference type="InterPro" id="IPR037185">
    <property type="entry name" value="EmrE-like"/>
</dbReference>
<dbReference type="InterPro" id="IPR000620">
    <property type="entry name" value="EamA_dom"/>
</dbReference>
<name>A0A381USE0_9ZZZZ</name>
<feature type="domain" description="EamA" evidence="2">
    <location>
        <begin position="3"/>
        <end position="139"/>
    </location>
</feature>
<sequence length="141" mass="14252">MILGIALSLGAALGFGTAAVLARTGMQHIGSTSATLVSVASSALITVAIAFIYHTPEILALPAGVFLWFLLAGAINFPGGRLMNFTAIRLIGASRATVVISTSPLFAASLAVILTGESLSLLVGLGTLAIMAGVMLVVTQR</sequence>
<dbReference type="SUPFAM" id="SSF103481">
    <property type="entry name" value="Multidrug resistance efflux transporter EmrE"/>
    <property type="match status" value="1"/>
</dbReference>
<keyword evidence="1" id="KW-0812">Transmembrane</keyword>
<keyword evidence="1" id="KW-1133">Transmembrane helix</keyword>
<reference evidence="3" key="1">
    <citation type="submission" date="2018-05" db="EMBL/GenBank/DDBJ databases">
        <authorList>
            <person name="Lanie J.A."/>
            <person name="Ng W.-L."/>
            <person name="Kazmierczak K.M."/>
            <person name="Andrzejewski T.M."/>
            <person name="Davidsen T.M."/>
            <person name="Wayne K.J."/>
            <person name="Tettelin H."/>
            <person name="Glass J.I."/>
            <person name="Rusch D."/>
            <person name="Podicherti R."/>
            <person name="Tsui H.-C.T."/>
            <person name="Winkler M.E."/>
        </authorList>
    </citation>
    <scope>NUCLEOTIDE SEQUENCE</scope>
</reference>
<keyword evidence="1" id="KW-0472">Membrane</keyword>
<gene>
    <name evidence="3" type="ORF">METZ01_LOCUS83946</name>
</gene>
<dbReference type="GO" id="GO:0016020">
    <property type="term" value="C:membrane"/>
    <property type="evidence" value="ECO:0007669"/>
    <property type="project" value="InterPro"/>
</dbReference>
<accession>A0A381USE0</accession>
<protein>
    <recommendedName>
        <fullName evidence="2">EamA domain-containing protein</fullName>
    </recommendedName>
</protein>
<feature type="transmembrane region" description="Helical" evidence="1">
    <location>
        <begin position="90"/>
        <end position="113"/>
    </location>
</feature>
<organism evidence="3">
    <name type="scientific">marine metagenome</name>
    <dbReference type="NCBI Taxonomy" id="408172"/>
    <lineage>
        <taxon>unclassified sequences</taxon>
        <taxon>metagenomes</taxon>
        <taxon>ecological metagenomes</taxon>
    </lineage>
</organism>
<feature type="transmembrane region" description="Helical" evidence="1">
    <location>
        <begin position="59"/>
        <end position="78"/>
    </location>
</feature>
<evidence type="ECO:0000259" key="2">
    <source>
        <dbReference type="Pfam" id="PF00892"/>
    </source>
</evidence>
<evidence type="ECO:0000313" key="3">
    <source>
        <dbReference type="EMBL" id="SVA31092.1"/>
    </source>
</evidence>